<dbReference type="EMBL" id="PFEU01000021">
    <property type="protein sequence ID" value="PJE76428.1"/>
    <property type="molecule type" value="Genomic_DNA"/>
</dbReference>
<dbReference type="InterPro" id="IPR028994">
    <property type="entry name" value="Integrin_alpha_N"/>
</dbReference>
<name>A0A2M8LG71_9BACT</name>
<dbReference type="InterPro" id="IPR023827">
    <property type="entry name" value="Peptidase_S8_Asp-AS"/>
</dbReference>
<dbReference type="InterPro" id="IPR034204">
    <property type="entry name" value="PfSUB1-like_cat_dom"/>
</dbReference>
<dbReference type="InterPro" id="IPR015500">
    <property type="entry name" value="Peptidase_S8_subtilisin-rel"/>
</dbReference>
<dbReference type="AlphaFoldDB" id="A0A2M8LG71"/>
<dbReference type="PROSITE" id="PS00136">
    <property type="entry name" value="SUBTILASE_ASP"/>
    <property type="match status" value="1"/>
</dbReference>
<dbReference type="PANTHER" id="PTHR43806">
    <property type="entry name" value="PEPTIDASE S8"/>
    <property type="match status" value="1"/>
</dbReference>
<evidence type="ECO:0000313" key="11">
    <source>
        <dbReference type="EMBL" id="PJE76428.1"/>
    </source>
</evidence>
<feature type="active site" description="Charge relay system" evidence="6 7">
    <location>
        <position position="307"/>
    </location>
</feature>
<dbReference type="PROSITE" id="PS00138">
    <property type="entry name" value="SUBTILASE_SER"/>
    <property type="match status" value="1"/>
</dbReference>
<evidence type="ECO:0000256" key="2">
    <source>
        <dbReference type="ARBA" id="ARBA00022670"/>
    </source>
</evidence>
<evidence type="ECO:0000256" key="8">
    <source>
        <dbReference type="RuleBase" id="RU003355"/>
    </source>
</evidence>
<dbReference type="PANTHER" id="PTHR43806:SF11">
    <property type="entry name" value="CEREVISIN-RELATED"/>
    <property type="match status" value="1"/>
</dbReference>
<sequence>MKLQGSISWVTKGLLFCLMVMIAMPVQALTPNDEFLADQWYLENIDAYSAWDIHTGDGSVVVAVLDTGIDLDHPDLEENIWVNTEEIADDGIDNDGNGWIDDVHGYDFVDEDGSPIPNNEGAFDEGAVSHGTVIAGIIGAVGDNEEGIAGINWDVQLMSVRILDSEGIGNSNLASLGVAYAVANGADVINLSFTGFDFDSALQREIEEAYEAGIVVVAAMGNSEGGGINIDHQAIFPACFGERAEEDWILGVASTDQDDVKSTFSNYGAECTDISAPGEDIYSAVYQDDAWIEVSDGYYQEGWSGTSMASPMVAGAAALLKSAYPSLTPNAIKMILRLSVDPVTANGKAEGKMGAGRLNIATAMELAPSFVDESEGGTRAGSTEALPSYRIAVAPESGGPPTVNVFTNSGNEIVASFDAYDSSFTGGVRLTMGDVDGDGQEEIVTVPGAGGGPQVRIFDLEGNLESQFYAYETELRSGLYVATGDIDGDGIEEIVVSTDEGGQARVALFDKAGAQLEPTIFPFSDISGVRSVRVAMGDVDGDGTDEVLTTLGEGHKPLVRVYEPDGGFVSEFLAYASTYDKGVFIASGDLDGDGDDEIVTGTDNGGGPQVQIFDGEGAWLGTFFAYDSAFRGGVRLSVGNLSAYPGASIVTSAGPGGGPHIRVYNGYAELIGTFFSDDESDRGGINSAAWGL</sequence>
<gene>
    <name evidence="11" type="ORF">COV05_04605</name>
</gene>
<dbReference type="InterPro" id="IPR022398">
    <property type="entry name" value="Peptidase_S8_His-AS"/>
</dbReference>
<keyword evidence="5 7" id="KW-0720">Serine protease</keyword>
<dbReference type="InterPro" id="IPR000209">
    <property type="entry name" value="Peptidase_S8/S53_dom"/>
</dbReference>
<evidence type="ECO:0000313" key="12">
    <source>
        <dbReference type="Proteomes" id="UP000231436"/>
    </source>
</evidence>
<protein>
    <recommendedName>
        <fullName evidence="10">Peptidase S8/S53 domain-containing protein</fullName>
    </recommendedName>
</protein>
<feature type="active site" description="Charge relay system" evidence="6 7">
    <location>
        <position position="130"/>
    </location>
</feature>
<dbReference type="GO" id="GO:0006508">
    <property type="term" value="P:proteolysis"/>
    <property type="evidence" value="ECO:0007669"/>
    <property type="project" value="UniProtKB-KW"/>
</dbReference>
<dbReference type="InterPro" id="IPR013517">
    <property type="entry name" value="FG-GAP"/>
</dbReference>
<keyword evidence="3 9" id="KW-0732">Signal</keyword>
<dbReference type="PROSITE" id="PS51892">
    <property type="entry name" value="SUBTILASE"/>
    <property type="match status" value="1"/>
</dbReference>
<comment type="caution">
    <text evidence="11">The sequence shown here is derived from an EMBL/GenBank/DDBJ whole genome shotgun (WGS) entry which is preliminary data.</text>
</comment>
<keyword evidence="4 7" id="KW-0378">Hydrolase</keyword>
<evidence type="ECO:0000259" key="10">
    <source>
        <dbReference type="Pfam" id="PF00082"/>
    </source>
</evidence>
<dbReference type="CDD" id="cd07473">
    <property type="entry name" value="Peptidases_S8_Subtilisin_like"/>
    <property type="match status" value="1"/>
</dbReference>
<evidence type="ECO:0000256" key="4">
    <source>
        <dbReference type="ARBA" id="ARBA00022801"/>
    </source>
</evidence>
<proteinExistence type="inferred from homology"/>
<feature type="signal peptide" evidence="9">
    <location>
        <begin position="1"/>
        <end position="28"/>
    </location>
</feature>
<evidence type="ECO:0000256" key="9">
    <source>
        <dbReference type="SAM" id="SignalP"/>
    </source>
</evidence>
<dbReference type="Pfam" id="PF13517">
    <property type="entry name" value="FG-GAP_3"/>
    <property type="match status" value="1"/>
</dbReference>
<reference evidence="12" key="1">
    <citation type="submission" date="2017-09" db="EMBL/GenBank/DDBJ databases">
        <title>Depth-based differentiation of microbial function through sediment-hosted aquifers and enrichment of novel symbionts in the deep terrestrial subsurface.</title>
        <authorList>
            <person name="Probst A.J."/>
            <person name="Ladd B."/>
            <person name="Jarett J.K."/>
            <person name="Geller-Mcgrath D.E."/>
            <person name="Sieber C.M.K."/>
            <person name="Emerson J.B."/>
            <person name="Anantharaman K."/>
            <person name="Thomas B.C."/>
            <person name="Malmstrom R."/>
            <person name="Stieglmeier M."/>
            <person name="Klingl A."/>
            <person name="Woyke T."/>
            <person name="Ryan C.M."/>
            <person name="Banfield J.F."/>
        </authorList>
    </citation>
    <scope>NUCLEOTIDE SEQUENCE [LARGE SCALE GENOMIC DNA]</scope>
</reference>
<feature type="active site" description="Charge relay system" evidence="6 7">
    <location>
        <position position="66"/>
    </location>
</feature>
<dbReference type="InterPro" id="IPR023828">
    <property type="entry name" value="Peptidase_S8_Ser-AS"/>
</dbReference>
<evidence type="ECO:0000256" key="3">
    <source>
        <dbReference type="ARBA" id="ARBA00022729"/>
    </source>
</evidence>
<dbReference type="SUPFAM" id="SSF52743">
    <property type="entry name" value="Subtilisin-like"/>
    <property type="match status" value="1"/>
</dbReference>
<evidence type="ECO:0000256" key="1">
    <source>
        <dbReference type="ARBA" id="ARBA00011073"/>
    </source>
</evidence>
<feature type="chain" id="PRO_5014883141" description="Peptidase S8/S53 domain-containing protein" evidence="9">
    <location>
        <begin position="29"/>
        <end position="692"/>
    </location>
</feature>
<evidence type="ECO:0000256" key="7">
    <source>
        <dbReference type="PROSITE-ProRule" id="PRU01240"/>
    </source>
</evidence>
<comment type="similarity">
    <text evidence="1 7 8">Belongs to the peptidase S8 family.</text>
</comment>
<evidence type="ECO:0000256" key="6">
    <source>
        <dbReference type="PIRSR" id="PIRSR615500-1"/>
    </source>
</evidence>
<dbReference type="Pfam" id="PF00082">
    <property type="entry name" value="Peptidase_S8"/>
    <property type="match status" value="1"/>
</dbReference>
<dbReference type="InterPro" id="IPR036852">
    <property type="entry name" value="Peptidase_S8/S53_dom_sf"/>
</dbReference>
<dbReference type="PRINTS" id="PR00723">
    <property type="entry name" value="SUBTILISIN"/>
</dbReference>
<accession>A0A2M8LG71</accession>
<dbReference type="Gene3D" id="3.40.50.200">
    <property type="entry name" value="Peptidase S8/S53 domain"/>
    <property type="match status" value="1"/>
</dbReference>
<dbReference type="SUPFAM" id="SSF69318">
    <property type="entry name" value="Integrin alpha N-terminal domain"/>
    <property type="match status" value="1"/>
</dbReference>
<dbReference type="Gene3D" id="2.130.10.130">
    <property type="entry name" value="Integrin alpha, N-terminal"/>
    <property type="match status" value="1"/>
</dbReference>
<organism evidence="11 12">
    <name type="scientific">Candidatus Uhrbacteria bacterium CG10_big_fil_rev_8_21_14_0_10_48_16</name>
    <dbReference type="NCBI Taxonomy" id="1975038"/>
    <lineage>
        <taxon>Bacteria</taxon>
        <taxon>Candidatus Uhriibacteriota</taxon>
    </lineage>
</organism>
<feature type="domain" description="Peptidase S8/S53" evidence="10">
    <location>
        <begin position="59"/>
        <end position="354"/>
    </location>
</feature>
<dbReference type="GO" id="GO:0004252">
    <property type="term" value="F:serine-type endopeptidase activity"/>
    <property type="evidence" value="ECO:0007669"/>
    <property type="project" value="UniProtKB-UniRule"/>
</dbReference>
<dbReference type="PROSITE" id="PS00137">
    <property type="entry name" value="SUBTILASE_HIS"/>
    <property type="match status" value="1"/>
</dbReference>
<keyword evidence="2 7" id="KW-0645">Protease</keyword>
<dbReference type="Proteomes" id="UP000231436">
    <property type="component" value="Unassembled WGS sequence"/>
</dbReference>
<dbReference type="InterPro" id="IPR050131">
    <property type="entry name" value="Peptidase_S8_subtilisin-like"/>
</dbReference>
<evidence type="ECO:0000256" key="5">
    <source>
        <dbReference type="ARBA" id="ARBA00022825"/>
    </source>
</evidence>